<evidence type="ECO:0000313" key="1">
    <source>
        <dbReference type="EMBL" id="QMS92160.1"/>
    </source>
</evidence>
<sequence>MKSILELIEQKNQEYAQLPFFEYMKDETIDPRQRLAFAPVIAPLALEFSELCKRVLRDEPTTNYIQEMVNLHTHEEHFHWQWLLEDMGKMGIDYPMRFSDAVRFIWSEHTKVSRSMFPIFERYTLGADPIIKLVAIEVSEVTANVFFRSTMSAALQLQEMTQTEFRYFGMRHNHIENTHTLHTPSSLQIIKEIEVSEEIRQQALELIDVAFKYFTDLINEFLVYIKTHSYQEPFFKVYEPERSLKAV</sequence>
<gene>
    <name evidence="1" type="ORF">HUN01_32890</name>
</gene>
<name>A0A7D7QS27_9NOSO</name>
<dbReference type="Gene3D" id="1.20.910.10">
    <property type="entry name" value="Heme oxygenase-like"/>
    <property type="match status" value="1"/>
</dbReference>
<evidence type="ECO:0008006" key="3">
    <source>
        <dbReference type="Google" id="ProtNLM"/>
    </source>
</evidence>
<dbReference type="RefSeq" id="WP_181929678.1">
    <property type="nucleotide sequence ID" value="NZ_CP054698.1"/>
</dbReference>
<protein>
    <recommendedName>
        <fullName evidence="3">Iron-containing redox enzyme family protein</fullName>
    </recommendedName>
</protein>
<dbReference type="Proteomes" id="UP000514713">
    <property type="component" value="Chromosome"/>
</dbReference>
<keyword evidence="2" id="KW-1185">Reference proteome</keyword>
<dbReference type="EMBL" id="CP054698">
    <property type="protein sequence ID" value="QMS92160.1"/>
    <property type="molecule type" value="Genomic_DNA"/>
</dbReference>
<evidence type="ECO:0000313" key="2">
    <source>
        <dbReference type="Proteomes" id="UP000514713"/>
    </source>
</evidence>
<dbReference type="AlphaFoldDB" id="A0A7D7QS27"/>
<proteinExistence type="predicted"/>
<accession>A0A7D7QS27</accession>
<reference evidence="2" key="1">
    <citation type="submission" date="2020-06" db="EMBL/GenBank/DDBJ databases">
        <title>Nostoc edaphicum CCNP1411 genome.</title>
        <authorList>
            <person name="Fidor A."/>
            <person name="Grabski M."/>
            <person name="Gawor J."/>
            <person name="Gromadka R."/>
            <person name="Wegrzyn G."/>
            <person name="Mazur-Marzec H."/>
        </authorList>
    </citation>
    <scope>NUCLEOTIDE SEQUENCE [LARGE SCALE GENOMIC DNA]</scope>
    <source>
        <strain evidence="2">CCNP1411</strain>
    </source>
</reference>
<dbReference type="KEGG" id="ned:HUN01_32890"/>
<dbReference type="InterPro" id="IPR016084">
    <property type="entry name" value="Haem_Oase-like_multi-hlx"/>
</dbReference>
<organism evidence="1 2">
    <name type="scientific">Nostoc edaphicum CCNP1411</name>
    <dbReference type="NCBI Taxonomy" id="1472755"/>
    <lineage>
        <taxon>Bacteria</taxon>
        <taxon>Bacillati</taxon>
        <taxon>Cyanobacteriota</taxon>
        <taxon>Cyanophyceae</taxon>
        <taxon>Nostocales</taxon>
        <taxon>Nostocaceae</taxon>
        <taxon>Nostoc</taxon>
    </lineage>
</organism>